<gene>
    <name evidence="1" type="ORF">F2Q69_00022771</name>
</gene>
<proteinExistence type="predicted"/>
<sequence length="130" mass="15082">MNIRLLSTFIRTRWVHGSKEKDTHGTVRMIHQNVEMVRKDELWCGRLIVVPTKTPFRTYAGRSGTRLDNPMTKDEEAIFWDKKKNWSRSKLGILAANADKVGNLASEKSEIRDLRDHLMKTIAEFRAVKS</sequence>
<accession>A0A8S9QK58</accession>
<dbReference type="AlphaFoldDB" id="A0A8S9QK58"/>
<dbReference type="Proteomes" id="UP000712600">
    <property type="component" value="Unassembled WGS sequence"/>
</dbReference>
<dbReference type="EMBL" id="QGKX02001290">
    <property type="protein sequence ID" value="KAF3538614.1"/>
    <property type="molecule type" value="Genomic_DNA"/>
</dbReference>
<reference evidence="1" key="1">
    <citation type="submission" date="2019-12" db="EMBL/GenBank/DDBJ databases">
        <title>Genome sequencing and annotation of Brassica cretica.</title>
        <authorList>
            <person name="Studholme D.J."/>
            <person name="Sarris P."/>
        </authorList>
    </citation>
    <scope>NUCLEOTIDE SEQUENCE</scope>
    <source>
        <strain evidence="1">PFS-109/04</strain>
        <tissue evidence="1">Leaf</tissue>
    </source>
</reference>
<evidence type="ECO:0000313" key="2">
    <source>
        <dbReference type="Proteomes" id="UP000712600"/>
    </source>
</evidence>
<comment type="caution">
    <text evidence="1">The sequence shown here is derived from an EMBL/GenBank/DDBJ whole genome shotgun (WGS) entry which is preliminary data.</text>
</comment>
<name>A0A8S9QK58_BRACR</name>
<protein>
    <submittedName>
        <fullName evidence="1">Uncharacterized protein</fullName>
    </submittedName>
</protein>
<evidence type="ECO:0000313" key="1">
    <source>
        <dbReference type="EMBL" id="KAF3538614.1"/>
    </source>
</evidence>
<organism evidence="1 2">
    <name type="scientific">Brassica cretica</name>
    <name type="common">Mustard</name>
    <dbReference type="NCBI Taxonomy" id="69181"/>
    <lineage>
        <taxon>Eukaryota</taxon>
        <taxon>Viridiplantae</taxon>
        <taxon>Streptophyta</taxon>
        <taxon>Embryophyta</taxon>
        <taxon>Tracheophyta</taxon>
        <taxon>Spermatophyta</taxon>
        <taxon>Magnoliopsida</taxon>
        <taxon>eudicotyledons</taxon>
        <taxon>Gunneridae</taxon>
        <taxon>Pentapetalae</taxon>
        <taxon>rosids</taxon>
        <taxon>malvids</taxon>
        <taxon>Brassicales</taxon>
        <taxon>Brassicaceae</taxon>
        <taxon>Brassiceae</taxon>
        <taxon>Brassica</taxon>
    </lineage>
</organism>